<name>A0AB39BAY7_9MICO</name>
<organism evidence="2">
    <name type="scientific">Herbiconiux sp. A18JL235</name>
    <dbReference type="NCBI Taxonomy" id="3152363"/>
    <lineage>
        <taxon>Bacteria</taxon>
        <taxon>Bacillati</taxon>
        <taxon>Actinomycetota</taxon>
        <taxon>Actinomycetes</taxon>
        <taxon>Micrococcales</taxon>
        <taxon>Microbacteriaceae</taxon>
        <taxon>Herbiconiux</taxon>
    </lineage>
</organism>
<protein>
    <recommendedName>
        <fullName evidence="3">Recombinase A</fullName>
    </recommendedName>
</protein>
<proteinExistence type="predicted"/>
<evidence type="ECO:0000256" key="1">
    <source>
        <dbReference type="SAM" id="MobiDB-lite"/>
    </source>
</evidence>
<reference evidence="2" key="1">
    <citation type="submission" date="2024-05" db="EMBL/GenBank/DDBJ databases">
        <title>Herbiconiux sp. A18JL235.</title>
        <authorList>
            <person name="Zhang G."/>
        </authorList>
    </citation>
    <scope>NUCLEOTIDE SEQUENCE</scope>
    <source>
        <strain evidence="2">A18JL235</strain>
    </source>
</reference>
<dbReference type="AlphaFoldDB" id="A0AB39BAY7"/>
<gene>
    <name evidence="2" type="ORF">ABFY20_09840</name>
</gene>
<dbReference type="RefSeq" id="WP_368496076.1">
    <property type="nucleotide sequence ID" value="NZ_CP162511.1"/>
</dbReference>
<accession>A0AB39BAY7</accession>
<feature type="compositionally biased region" description="Basic and acidic residues" evidence="1">
    <location>
        <begin position="228"/>
        <end position="253"/>
    </location>
</feature>
<evidence type="ECO:0008006" key="3">
    <source>
        <dbReference type="Google" id="ProtNLM"/>
    </source>
</evidence>
<dbReference type="EMBL" id="CP162511">
    <property type="protein sequence ID" value="XDI03655.1"/>
    <property type="molecule type" value="Genomic_DNA"/>
</dbReference>
<feature type="region of interest" description="Disordered" evidence="1">
    <location>
        <begin position="221"/>
        <end position="253"/>
    </location>
</feature>
<evidence type="ECO:0000313" key="2">
    <source>
        <dbReference type="EMBL" id="XDI03655.1"/>
    </source>
</evidence>
<sequence length="253" mass="26981">MADAALALSSPAVAGEEIARLQSRIREMQSTRLDTRAVRTHPALAGLLPGGSLRVGAAYSVEQSTALVMALMAGPSADGLWCGVVGMPDFGIEAASRFGIDLERLALVPDPGEEWLAATAAMADVVGVVVTRVPGRVSDATVSRLQARIRQREAVLIVLGSWPQSEAVLRLSESSWSGIGAGHGYLAARQAMVTVTARTGRPRRGRLWLPDGEELFRSVHGMPGEISTEPRDTRRAGDDRARRWPRAVEELAG</sequence>